<feature type="domain" description="Transposase IS30-like HTH" evidence="3">
    <location>
        <begin position="5"/>
        <end position="45"/>
    </location>
</feature>
<dbReference type="InterPro" id="IPR036390">
    <property type="entry name" value="WH_DNA-bd_sf"/>
</dbReference>
<feature type="domain" description="HTH marR-type" evidence="2">
    <location>
        <begin position="101"/>
        <end position="160"/>
    </location>
</feature>
<organism evidence="4 5">
    <name type="scientific">Streptomyces mesophilus</name>
    <dbReference type="NCBI Taxonomy" id="1775132"/>
    <lineage>
        <taxon>Bacteria</taxon>
        <taxon>Bacillati</taxon>
        <taxon>Actinomycetota</taxon>
        <taxon>Actinomycetes</taxon>
        <taxon>Kitasatosporales</taxon>
        <taxon>Streptomycetaceae</taxon>
        <taxon>Streptomyces</taxon>
    </lineage>
</organism>
<feature type="region of interest" description="Disordered" evidence="1">
    <location>
        <begin position="35"/>
        <end position="83"/>
    </location>
</feature>
<dbReference type="Pfam" id="PF13936">
    <property type="entry name" value="HTH_38"/>
    <property type="match status" value="1"/>
</dbReference>
<dbReference type="Pfam" id="PF12802">
    <property type="entry name" value="MarR_2"/>
    <property type="match status" value="1"/>
</dbReference>
<evidence type="ECO:0000256" key="1">
    <source>
        <dbReference type="SAM" id="MobiDB-lite"/>
    </source>
</evidence>
<dbReference type="Proteomes" id="UP000481109">
    <property type="component" value="Unassembled WGS sequence"/>
</dbReference>
<dbReference type="PANTHER" id="PTHR10948:SF23">
    <property type="entry name" value="TRANSPOSASE INSI FOR INSERTION SEQUENCE ELEMENT IS30A-RELATED"/>
    <property type="match status" value="1"/>
</dbReference>
<dbReference type="InterPro" id="IPR036388">
    <property type="entry name" value="WH-like_DNA-bd_sf"/>
</dbReference>
<dbReference type="InterPro" id="IPR051917">
    <property type="entry name" value="Transposase-Integrase"/>
</dbReference>
<dbReference type="PANTHER" id="PTHR10948">
    <property type="entry name" value="TRANSPOSASE"/>
    <property type="match status" value="1"/>
</dbReference>
<evidence type="ECO:0000259" key="3">
    <source>
        <dbReference type="Pfam" id="PF13936"/>
    </source>
</evidence>
<dbReference type="SUPFAM" id="SSF46785">
    <property type="entry name" value="Winged helix' DNA-binding domain"/>
    <property type="match status" value="1"/>
</dbReference>
<comment type="caution">
    <text evidence="4">The sequence shown here is derived from an EMBL/GenBank/DDBJ whole genome shotgun (WGS) entry which is preliminary data.</text>
</comment>
<protein>
    <submittedName>
        <fullName evidence="4">Helix-turn-helix domain-containing protein</fullName>
    </submittedName>
</protein>
<keyword evidence="5" id="KW-1185">Reference proteome</keyword>
<evidence type="ECO:0000313" key="5">
    <source>
        <dbReference type="Proteomes" id="UP000481109"/>
    </source>
</evidence>
<dbReference type="GO" id="GO:0032196">
    <property type="term" value="P:transposition"/>
    <property type="evidence" value="ECO:0007669"/>
    <property type="project" value="TreeGrafter"/>
</dbReference>
<dbReference type="InterPro" id="IPR025246">
    <property type="entry name" value="IS30-like_HTH"/>
</dbReference>
<dbReference type="GO" id="GO:0004803">
    <property type="term" value="F:transposase activity"/>
    <property type="evidence" value="ECO:0007669"/>
    <property type="project" value="TreeGrafter"/>
</dbReference>
<dbReference type="InterPro" id="IPR000835">
    <property type="entry name" value="HTH_MarR-typ"/>
</dbReference>
<evidence type="ECO:0000313" key="4">
    <source>
        <dbReference type="EMBL" id="NGO80183.1"/>
    </source>
</evidence>
<dbReference type="GO" id="GO:0005829">
    <property type="term" value="C:cytosol"/>
    <property type="evidence" value="ECO:0007669"/>
    <property type="project" value="TreeGrafter"/>
</dbReference>
<dbReference type="SUPFAM" id="SSF46689">
    <property type="entry name" value="Homeodomain-like"/>
    <property type="match status" value="1"/>
</dbReference>
<proteinExistence type="predicted"/>
<dbReference type="Gene3D" id="1.10.10.10">
    <property type="entry name" value="Winged helix-like DNA-binding domain superfamily/Winged helix DNA-binding domain"/>
    <property type="match status" value="3"/>
</dbReference>
<name>A0A6G4XSJ9_9ACTN</name>
<accession>A0A6G4XSJ9</accession>
<dbReference type="InterPro" id="IPR009057">
    <property type="entry name" value="Homeodomain-like_sf"/>
</dbReference>
<dbReference type="GO" id="GO:0003700">
    <property type="term" value="F:DNA-binding transcription factor activity"/>
    <property type="evidence" value="ECO:0007669"/>
    <property type="project" value="InterPro"/>
</dbReference>
<dbReference type="EMBL" id="JAAKZW010000198">
    <property type="protein sequence ID" value="NGO80183.1"/>
    <property type="molecule type" value="Genomic_DNA"/>
</dbReference>
<evidence type="ECO:0000259" key="2">
    <source>
        <dbReference type="Pfam" id="PF12802"/>
    </source>
</evidence>
<sequence>MPGGRLTDDDRRQIADWLAEGLPYAEIARRLGRPTSTISREVARNGAPSGTYLADHARESAGQRARRRRPAGPTEPVADGQQADDVRAFVDEFATLLAATGMPRMTARVFVCLLTAGADGLTSAELVRQLHVSPASVSKSVSSLEAMELVARKADRTSRRKRYVVDDEVWLSAWQADTDAHGRIATAARRGIEIFGAGTPAGDRFDRMGRFFARLSEHMSGSGLAEPVVYDALTVVAALVHAGRPLTQDVLADALDWPGERVAAALHAIEDEPALADPLALQAVAPGGYRLVPRGDRLSGAQCAALGRHRPGDPGSEPAAH</sequence>
<gene>
    <name evidence="4" type="ORF">G6045_31670</name>
</gene>
<dbReference type="AlphaFoldDB" id="A0A6G4XSJ9"/>
<reference evidence="4 5" key="1">
    <citation type="submission" date="2020-02" db="EMBL/GenBank/DDBJ databases">
        <title>Whole-genome analyses of novel actinobacteria.</title>
        <authorList>
            <person name="Sahin N."/>
            <person name="Tokatli A."/>
        </authorList>
    </citation>
    <scope>NUCLEOTIDE SEQUENCE [LARGE SCALE GENOMIC DNA]</scope>
    <source>
        <strain evidence="4 5">YC504</strain>
    </source>
</reference>
<dbReference type="RefSeq" id="WP_165335612.1">
    <property type="nucleotide sequence ID" value="NZ_JAAKZW010000198.1"/>
</dbReference>